<feature type="transmembrane region" description="Helical" evidence="9">
    <location>
        <begin position="129"/>
        <end position="149"/>
    </location>
</feature>
<dbReference type="EMBL" id="PETS01000083">
    <property type="protein sequence ID" value="PIV51080.1"/>
    <property type="molecule type" value="Genomic_DNA"/>
</dbReference>
<reference evidence="12" key="1">
    <citation type="submission" date="2017-09" db="EMBL/GenBank/DDBJ databases">
        <title>Depth-based differentiation of microbial function through sediment-hosted aquifers and enrichment of novel symbionts in the deep terrestrial subsurface.</title>
        <authorList>
            <person name="Probst A.J."/>
            <person name="Ladd B."/>
            <person name="Jarett J.K."/>
            <person name="Geller-Mcgrath D.E."/>
            <person name="Sieber C.M.K."/>
            <person name="Emerson J.B."/>
            <person name="Anantharaman K."/>
            <person name="Thomas B.C."/>
            <person name="Malmstrom R."/>
            <person name="Stieglmeier M."/>
            <person name="Klingl A."/>
            <person name="Woyke T."/>
            <person name="Ryan C.M."/>
            <person name="Banfield J.F."/>
        </authorList>
    </citation>
    <scope>NUCLEOTIDE SEQUENCE [LARGE SCALE GENOMIC DNA]</scope>
</reference>
<evidence type="ECO:0000313" key="12">
    <source>
        <dbReference type="Proteomes" id="UP000228896"/>
    </source>
</evidence>
<comment type="similarity">
    <text evidence="1 9 10">Belongs to the peptidase A8 family.</text>
</comment>
<gene>
    <name evidence="9" type="primary">lspA</name>
    <name evidence="11" type="ORF">COS18_03340</name>
</gene>
<evidence type="ECO:0000256" key="2">
    <source>
        <dbReference type="ARBA" id="ARBA00022475"/>
    </source>
</evidence>
<comment type="pathway">
    <text evidence="9">Protein modification; lipoprotein biosynthesis (signal peptide cleavage).</text>
</comment>
<dbReference type="GO" id="GO:0005886">
    <property type="term" value="C:plasma membrane"/>
    <property type="evidence" value="ECO:0007669"/>
    <property type="project" value="UniProtKB-SubCell"/>
</dbReference>
<organism evidence="11 12">
    <name type="scientific">Candidatus Falkowbacteria bacterium CG02_land_8_20_14_3_00_36_14</name>
    <dbReference type="NCBI Taxonomy" id="1974560"/>
    <lineage>
        <taxon>Bacteria</taxon>
        <taxon>Candidatus Falkowiibacteriota</taxon>
    </lineage>
</organism>
<feature type="transmembrane region" description="Helical" evidence="9">
    <location>
        <begin position="12"/>
        <end position="31"/>
    </location>
</feature>
<dbReference type="Pfam" id="PF01252">
    <property type="entry name" value="Peptidase_A8"/>
    <property type="match status" value="1"/>
</dbReference>
<keyword evidence="2 9" id="KW-1003">Cell membrane</keyword>
<comment type="function">
    <text evidence="9">This protein specifically catalyzes the removal of signal peptides from prolipoproteins.</text>
</comment>
<dbReference type="GO" id="GO:0006508">
    <property type="term" value="P:proteolysis"/>
    <property type="evidence" value="ECO:0007669"/>
    <property type="project" value="UniProtKB-KW"/>
</dbReference>
<comment type="catalytic activity">
    <reaction evidence="9">
        <text>Release of signal peptides from bacterial membrane prolipoproteins. Hydrolyzes -Xaa-Yaa-Zaa-|-(S,diacylglyceryl)Cys-, in which Xaa is hydrophobic (preferably Leu), and Yaa (Ala or Ser) and Zaa (Gly or Ala) have small, neutral side chains.</text>
        <dbReference type="EC" id="3.4.23.36"/>
    </reaction>
</comment>
<evidence type="ECO:0000313" key="11">
    <source>
        <dbReference type="EMBL" id="PIV51080.1"/>
    </source>
</evidence>
<evidence type="ECO:0000256" key="9">
    <source>
        <dbReference type="HAMAP-Rule" id="MF_00161"/>
    </source>
</evidence>
<dbReference type="HAMAP" id="MF_00161">
    <property type="entry name" value="LspA"/>
    <property type="match status" value="1"/>
</dbReference>
<sequence length="159" mass="18708">MNFNHNKKMIGRCLIIIFFVIIDRFFKFLAINNYFSSSVKIFNDIFKLNFIPNFNIAFSLPLRGIWLNFIISLIIILLLYYCLFLIKNKDLKSADYIFFIIIGAMSNLYDRLNFGYVVDYLDLKYFTTFNIADMMIAGGVVGIIVKINIIDKIDKKKYI</sequence>
<keyword evidence="4 9" id="KW-0812">Transmembrane</keyword>
<evidence type="ECO:0000256" key="5">
    <source>
        <dbReference type="ARBA" id="ARBA00022750"/>
    </source>
</evidence>
<dbReference type="PRINTS" id="PR00781">
    <property type="entry name" value="LIPOSIGPTASE"/>
</dbReference>
<evidence type="ECO:0000256" key="7">
    <source>
        <dbReference type="ARBA" id="ARBA00022989"/>
    </source>
</evidence>
<feature type="transmembrane region" description="Helical" evidence="9">
    <location>
        <begin position="65"/>
        <end position="86"/>
    </location>
</feature>
<dbReference type="PANTHER" id="PTHR33695:SF1">
    <property type="entry name" value="LIPOPROTEIN SIGNAL PEPTIDASE"/>
    <property type="match status" value="1"/>
</dbReference>
<dbReference type="Proteomes" id="UP000228896">
    <property type="component" value="Unassembled WGS sequence"/>
</dbReference>
<name>A0A2M7DMU2_9BACT</name>
<comment type="caution">
    <text evidence="11">The sequence shown here is derived from an EMBL/GenBank/DDBJ whole genome shotgun (WGS) entry which is preliminary data.</text>
</comment>
<keyword evidence="8 9" id="KW-0472">Membrane</keyword>
<comment type="subcellular location">
    <subcellularLocation>
        <location evidence="9">Cell membrane</location>
        <topology evidence="9">Multi-pass membrane protein</topology>
    </subcellularLocation>
</comment>
<keyword evidence="5 9" id="KW-0064">Aspartyl protease</keyword>
<evidence type="ECO:0000256" key="6">
    <source>
        <dbReference type="ARBA" id="ARBA00022801"/>
    </source>
</evidence>
<dbReference type="GO" id="GO:0004190">
    <property type="term" value="F:aspartic-type endopeptidase activity"/>
    <property type="evidence" value="ECO:0007669"/>
    <property type="project" value="UniProtKB-UniRule"/>
</dbReference>
<accession>A0A2M7DMU2</accession>
<keyword evidence="7 9" id="KW-1133">Transmembrane helix</keyword>
<dbReference type="PANTHER" id="PTHR33695">
    <property type="entry name" value="LIPOPROTEIN SIGNAL PEPTIDASE"/>
    <property type="match status" value="1"/>
</dbReference>
<keyword evidence="6 9" id="KW-0378">Hydrolase</keyword>
<evidence type="ECO:0000256" key="1">
    <source>
        <dbReference type="ARBA" id="ARBA00006139"/>
    </source>
</evidence>
<feature type="active site" evidence="9">
    <location>
        <position position="119"/>
    </location>
</feature>
<dbReference type="AlphaFoldDB" id="A0A2M7DMU2"/>
<evidence type="ECO:0000256" key="4">
    <source>
        <dbReference type="ARBA" id="ARBA00022692"/>
    </source>
</evidence>
<feature type="active site" evidence="9">
    <location>
        <position position="133"/>
    </location>
</feature>
<proteinExistence type="inferred from homology"/>
<evidence type="ECO:0000256" key="3">
    <source>
        <dbReference type="ARBA" id="ARBA00022670"/>
    </source>
</evidence>
<evidence type="ECO:0000256" key="8">
    <source>
        <dbReference type="ARBA" id="ARBA00023136"/>
    </source>
</evidence>
<protein>
    <recommendedName>
        <fullName evidence="9">Lipoprotein signal peptidase</fullName>
        <ecNumber evidence="9">3.4.23.36</ecNumber>
    </recommendedName>
    <alternativeName>
        <fullName evidence="9">Prolipoprotein signal peptidase</fullName>
    </alternativeName>
    <alternativeName>
        <fullName evidence="9">Signal peptidase II</fullName>
        <shortName evidence="9">SPase II</shortName>
    </alternativeName>
</protein>
<evidence type="ECO:0000256" key="10">
    <source>
        <dbReference type="RuleBase" id="RU004181"/>
    </source>
</evidence>
<feature type="transmembrane region" description="Helical" evidence="9">
    <location>
        <begin position="93"/>
        <end position="109"/>
    </location>
</feature>
<dbReference type="EC" id="3.4.23.36" evidence="9"/>
<keyword evidence="3 9" id="KW-0645">Protease</keyword>
<dbReference type="UniPathway" id="UPA00665"/>
<dbReference type="InterPro" id="IPR001872">
    <property type="entry name" value="Peptidase_A8"/>
</dbReference>